<dbReference type="Proteomes" id="UP001596215">
    <property type="component" value="Unassembled WGS sequence"/>
</dbReference>
<evidence type="ECO:0000313" key="2">
    <source>
        <dbReference type="Proteomes" id="UP001596215"/>
    </source>
</evidence>
<protein>
    <submittedName>
        <fullName evidence="1">Cache domain-containing protein</fullName>
    </submittedName>
</protein>
<accession>A0ABW1VS15</accession>
<dbReference type="EMBL" id="JBHSUC010000012">
    <property type="protein sequence ID" value="MFC6362547.1"/>
    <property type="molecule type" value="Genomic_DNA"/>
</dbReference>
<proteinExistence type="predicted"/>
<dbReference type="RefSeq" id="WP_371734614.1">
    <property type="nucleotide sequence ID" value="NZ_BAAAFW010000093.1"/>
</dbReference>
<reference evidence="2" key="1">
    <citation type="journal article" date="2019" name="Int. J. Syst. Evol. Microbiol.">
        <title>The Global Catalogue of Microorganisms (GCM) 10K type strain sequencing project: providing services to taxonomists for standard genome sequencing and annotation.</title>
        <authorList>
            <consortium name="The Broad Institute Genomics Platform"/>
            <consortium name="The Broad Institute Genome Sequencing Center for Infectious Disease"/>
            <person name="Wu L."/>
            <person name="Ma J."/>
        </authorList>
    </citation>
    <scope>NUCLEOTIDE SEQUENCE [LARGE SCALE GENOMIC DNA]</scope>
    <source>
        <strain evidence="2">CGMCC 4.1530</strain>
    </source>
</reference>
<comment type="caution">
    <text evidence="1">The sequence shown here is derived from an EMBL/GenBank/DDBJ whole genome shotgun (WGS) entry which is preliminary data.</text>
</comment>
<keyword evidence="2" id="KW-1185">Reference proteome</keyword>
<sequence>MLSDDECKKQLAEKTGHLLQAVTASAQQLSRLLAERLTRMTAGESLPQTLPDNRLRKTLFPAIEQVLTESDYCFGAGFASHQYSAENHQPYWFLEWWFKSPGSHRTSCLELDQATQQRLDFSTFDWFKQPQQQTVNLHGPYVDYICTSAYTMTASSPVITGGRLAGVAVVDMLVSVIEAELLTLIRQCRKKPVIINRHGRVMVSSHPGYRTGSLVEYQHHRDIIHSDFFRIFFPEA</sequence>
<name>A0ABW1VS15_9GAMM</name>
<organism evidence="1 2">
    <name type="scientific">Tatumella punctata</name>
    <dbReference type="NCBI Taxonomy" id="399969"/>
    <lineage>
        <taxon>Bacteria</taxon>
        <taxon>Pseudomonadati</taxon>
        <taxon>Pseudomonadota</taxon>
        <taxon>Gammaproteobacteria</taxon>
        <taxon>Enterobacterales</taxon>
        <taxon>Erwiniaceae</taxon>
        <taxon>Tatumella</taxon>
    </lineage>
</organism>
<gene>
    <name evidence="1" type="ORF">ACFP73_10635</name>
</gene>
<dbReference type="Gene3D" id="3.30.450.20">
    <property type="entry name" value="PAS domain"/>
    <property type="match status" value="1"/>
</dbReference>
<evidence type="ECO:0000313" key="1">
    <source>
        <dbReference type="EMBL" id="MFC6362547.1"/>
    </source>
</evidence>
<dbReference type="CDD" id="cd12913">
    <property type="entry name" value="PDC1_MCP_like"/>
    <property type="match status" value="1"/>
</dbReference>